<dbReference type="EMBL" id="AP023098">
    <property type="protein sequence ID" value="BCE82950.1"/>
    <property type="molecule type" value="Genomic_DNA"/>
</dbReference>
<reference evidence="3" key="3">
    <citation type="submission" date="2020-05" db="EMBL/GenBank/DDBJ databases">
        <title>Complete genome sequence of Bradyrhizobium diazoefficiens XF9 isolated from soybean nodule.</title>
        <authorList>
            <person name="Noda R."/>
            <person name="Kakizaki K."/>
            <person name="Minamisawa K."/>
        </authorList>
    </citation>
    <scope>NUCLEOTIDE SEQUENCE</scope>
    <source>
        <strain evidence="3">XF9</strain>
    </source>
</reference>
<proteinExistence type="predicted"/>
<gene>
    <name evidence="1" type="ORF">XF2B_61760</name>
    <name evidence="2" type="ORF">XF3B_62230</name>
    <name evidence="3" type="ORF">XF9B_43710</name>
</gene>
<reference evidence="1" key="1">
    <citation type="submission" date="2020-05" db="EMBL/GenBank/DDBJ databases">
        <title>Complete genome sequence of Bradyrhizobium diazoefficiens XF2 isolated from soybean nodule.</title>
        <authorList>
            <person name="Noda R."/>
            <person name="Kakizaki K."/>
            <person name="Minamisawa K."/>
        </authorList>
    </citation>
    <scope>NUCLEOTIDE SEQUENCE</scope>
    <source>
        <strain evidence="1">XF2</strain>
    </source>
</reference>
<accession>A0A809YL90</accession>
<sequence length="117" mass="13164">MMKRAAAQGLSFRSDVDQFSPKIRSPVIDSYGSFLGGFYRYLQREYQRPIGADPIDSSTAVESSINETIDSSVLERWQSDETYRPQNLAQWAERKKADLARLSGSLRADDLSPVPSD</sequence>
<dbReference type="AlphaFoldDB" id="A0A809YL90"/>
<evidence type="ECO:0000313" key="1">
    <source>
        <dbReference type="EMBL" id="BCE32407.1"/>
    </source>
</evidence>
<dbReference type="EMBL" id="AP023092">
    <property type="protein sequence ID" value="BCE32407.1"/>
    <property type="molecule type" value="Genomic_DNA"/>
</dbReference>
<evidence type="ECO:0000313" key="2">
    <source>
        <dbReference type="EMBL" id="BCE41192.1"/>
    </source>
</evidence>
<dbReference type="EMBL" id="AP023093">
    <property type="protein sequence ID" value="BCE41192.1"/>
    <property type="molecule type" value="Genomic_DNA"/>
</dbReference>
<name>A0A809YL90_9BRAD</name>
<evidence type="ECO:0000313" key="3">
    <source>
        <dbReference type="EMBL" id="BCE82950.1"/>
    </source>
</evidence>
<organism evidence="2">
    <name type="scientific">Bradyrhizobium diazoefficiens</name>
    <dbReference type="NCBI Taxonomy" id="1355477"/>
    <lineage>
        <taxon>Bacteria</taxon>
        <taxon>Pseudomonadati</taxon>
        <taxon>Pseudomonadota</taxon>
        <taxon>Alphaproteobacteria</taxon>
        <taxon>Hyphomicrobiales</taxon>
        <taxon>Nitrobacteraceae</taxon>
        <taxon>Bradyrhizobium</taxon>
    </lineage>
</organism>
<reference evidence="2" key="2">
    <citation type="submission" date="2020-05" db="EMBL/GenBank/DDBJ databases">
        <title>Complete genome sequence of Bradyrhizobium diazoefficiens XF3 isolated from soybean nodule.</title>
        <authorList>
            <person name="Noda R."/>
            <person name="Kakizaki K."/>
            <person name="Minamisawa K."/>
        </authorList>
    </citation>
    <scope>NUCLEOTIDE SEQUENCE</scope>
    <source>
        <strain evidence="2">XF3</strain>
    </source>
</reference>
<protein>
    <submittedName>
        <fullName evidence="2">Uncharacterized protein</fullName>
    </submittedName>
</protein>